<organism evidence="3 4">
    <name type="scientific">Flavobacterium urocaniciphilum</name>
    <dbReference type="NCBI Taxonomy" id="1299341"/>
    <lineage>
        <taxon>Bacteria</taxon>
        <taxon>Pseudomonadati</taxon>
        <taxon>Bacteroidota</taxon>
        <taxon>Flavobacteriia</taxon>
        <taxon>Flavobacteriales</taxon>
        <taxon>Flavobacteriaceae</taxon>
        <taxon>Flavobacterium</taxon>
    </lineage>
</organism>
<dbReference type="OrthoDB" id="9782229at2"/>
<dbReference type="Gene3D" id="3.30.1330.60">
    <property type="entry name" value="OmpA-like domain"/>
    <property type="match status" value="2"/>
</dbReference>
<keyword evidence="1" id="KW-0472">Membrane</keyword>
<evidence type="ECO:0000313" key="3">
    <source>
        <dbReference type="EMBL" id="SEP58934.1"/>
    </source>
</evidence>
<gene>
    <name evidence="3" type="ORF">SAMN05444005_101465</name>
</gene>
<protein>
    <submittedName>
        <fullName evidence="3">Outer membrane protein OmpA</fullName>
    </submittedName>
</protein>
<dbReference type="InterPro" id="IPR050330">
    <property type="entry name" value="Bact_OuterMem_StrucFunc"/>
</dbReference>
<evidence type="ECO:0000256" key="1">
    <source>
        <dbReference type="PROSITE-ProRule" id="PRU00473"/>
    </source>
</evidence>
<evidence type="ECO:0000259" key="2">
    <source>
        <dbReference type="PROSITE" id="PS51123"/>
    </source>
</evidence>
<dbReference type="Pfam" id="PF00691">
    <property type="entry name" value="OmpA"/>
    <property type="match status" value="1"/>
</dbReference>
<reference evidence="3 4" key="1">
    <citation type="submission" date="2016-10" db="EMBL/GenBank/DDBJ databases">
        <authorList>
            <person name="de Groot N.N."/>
        </authorList>
    </citation>
    <scope>NUCLEOTIDE SEQUENCE [LARGE SCALE GENOMIC DNA]</scope>
    <source>
        <strain evidence="3 4">DSM 27078</strain>
    </source>
</reference>
<proteinExistence type="predicted"/>
<feature type="domain" description="OmpA-like" evidence="2">
    <location>
        <begin position="180"/>
        <end position="296"/>
    </location>
</feature>
<keyword evidence="4" id="KW-1185">Reference proteome</keyword>
<dbReference type="PANTHER" id="PTHR30329">
    <property type="entry name" value="STATOR ELEMENT OF FLAGELLAR MOTOR COMPLEX"/>
    <property type="match status" value="1"/>
</dbReference>
<name>A0A1H8Z3B7_9FLAO</name>
<dbReference type="CDD" id="cd07185">
    <property type="entry name" value="OmpA_C-like"/>
    <property type="match status" value="1"/>
</dbReference>
<dbReference type="AlphaFoldDB" id="A0A1H8Z3B7"/>
<accession>A0A1H8Z3B7</accession>
<dbReference type="InterPro" id="IPR036737">
    <property type="entry name" value="OmpA-like_sf"/>
</dbReference>
<dbReference type="EMBL" id="FOEI01000001">
    <property type="protein sequence ID" value="SEP58934.1"/>
    <property type="molecule type" value="Genomic_DNA"/>
</dbReference>
<dbReference type="PROSITE" id="PS51123">
    <property type="entry name" value="OMPA_2"/>
    <property type="match status" value="1"/>
</dbReference>
<evidence type="ECO:0000313" key="4">
    <source>
        <dbReference type="Proteomes" id="UP000198648"/>
    </source>
</evidence>
<sequence length="296" mass="33628">MVFNLIFVKTIYMKSILAVAFFLLPFAFFGQESVSFYFDNNKSELNKVELAKLNTWILANKKSKILSITGSTDEVGSSGYNDTLSQKRVDYIFNKVKVAVKIREDFKSISLGEKGAKSKNKAENRRAIIVFLQEKDLAKEAELIKPKVVEVPKTTEIIPIEEKDMNFPEGATLEEKVELSRPGTLIVLPEIQFYKNSFGIMPSSKPSIDELIYILDKNPNLRIEIQGHICCVTQDHNNLSLERAKQIRRVLVSNSIRQDRLVVKGFGVSKPKFAIPEANEEQALANRRVEIMILQK</sequence>
<dbReference type="GO" id="GO:0016020">
    <property type="term" value="C:membrane"/>
    <property type="evidence" value="ECO:0007669"/>
    <property type="project" value="UniProtKB-UniRule"/>
</dbReference>
<dbReference type="PANTHER" id="PTHR30329:SF21">
    <property type="entry name" value="LIPOPROTEIN YIAD-RELATED"/>
    <property type="match status" value="1"/>
</dbReference>
<dbReference type="STRING" id="1299341.SAMN05444005_101465"/>
<dbReference type="SUPFAM" id="SSF103088">
    <property type="entry name" value="OmpA-like"/>
    <property type="match status" value="2"/>
</dbReference>
<dbReference type="Proteomes" id="UP000198648">
    <property type="component" value="Unassembled WGS sequence"/>
</dbReference>
<dbReference type="InterPro" id="IPR006665">
    <property type="entry name" value="OmpA-like"/>
</dbReference>